<protein>
    <submittedName>
        <fullName evidence="1">Uncharacterized protein</fullName>
    </submittedName>
</protein>
<gene>
    <name evidence="1" type="ORF">MRB53_028762</name>
</gene>
<evidence type="ECO:0000313" key="1">
    <source>
        <dbReference type="EMBL" id="KAJ8620233.1"/>
    </source>
</evidence>
<evidence type="ECO:0000313" key="2">
    <source>
        <dbReference type="Proteomes" id="UP001234297"/>
    </source>
</evidence>
<name>A0ACC2KH44_PERAE</name>
<reference evidence="1 2" key="1">
    <citation type="journal article" date="2022" name="Hortic Res">
        <title>A haplotype resolved chromosomal level avocado genome allows analysis of novel avocado genes.</title>
        <authorList>
            <person name="Nath O."/>
            <person name="Fletcher S.J."/>
            <person name="Hayward A."/>
            <person name="Shaw L.M."/>
            <person name="Masouleh A.K."/>
            <person name="Furtado A."/>
            <person name="Henry R.J."/>
            <person name="Mitter N."/>
        </authorList>
    </citation>
    <scope>NUCLEOTIDE SEQUENCE [LARGE SCALE GENOMIC DNA]</scope>
    <source>
        <strain evidence="2">cv. Hass</strain>
    </source>
</reference>
<comment type="caution">
    <text evidence="1">The sequence shown here is derived from an EMBL/GenBank/DDBJ whole genome shotgun (WGS) entry which is preliminary data.</text>
</comment>
<dbReference type="Proteomes" id="UP001234297">
    <property type="component" value="Chromosome 9"/>
</dbReference>
<accession>A0ACC2KH44</accession>
<keyword evidence="2" id="KW-1185">Reference proteome</keyword>
<proteinExistence type="predicted"/>
<organism evidence="1 2">
    <name type="scientific">Persea americana</name>
    <name type="common">Avocado</name>
    <dbReference type="NCBI Taxonomy" id="3435"/>
    <lineage>
        <taxon>Eukaryota</taxon>
        <taxon>Viridiplantae</taxon>
        <taxon>Streptophyta</taxon>
        <taxon>Embryophyta</taxon>
        <taxon>Tracheophyta</taxon>
        <taxon>Spermatophyta</taxon>
        <taxon>Magnoliopsida</taxon>
        <taxon>Magnoliidae</taxon>
        <taxon>Laurales</taxon>
        <taxon>Lauraceae</taxon>
        <taxon>Persea</taxon>
    </lineage>
</organism>
<dbReference type="EMBL" id="CM056817">
    <property type="protein sequence ID" value="KAJ8620233.1"/>
    <property type="molecule type" value="Genomic_DNA"/>
</dbReference>
<sequence>MGISSLHCFLLSVYLFFSVLPSLTFASKQSYVVYLGAHSHGPSATTADYEKVTDSHHDFLESFLESKEKAKDAILYSYTKHINGFSAILDEEEAMKISKHPNVVSVFLDKGKKLHTTRSWEFLGLEKNGRIPKESLMHQARFGEDVIIANLDTGVWPESVSFNDEEMGPIPSRWKGICITNTTNPISCNRKLIGARIYYKGFQASAASVNITLNSSFFTPRDSEGHGSHTLSTAGGRIVPASVYGHANGTAKGGSPRARVASYKVCWPRVVMDQGSCLDSDILAAFDDAIHDGVDILSLSIGGDAINYHEDVIAIGAFHAITNGIPVIGSAGNEGPRLGTVTNVAPWIFTVGASTMDRRFQSDVLLGNKKIYKGKSLAQYSLPGAKKFYPLINAADAKAPNSSIEDAHQCYNGSLDPIKVKGKIVVCNSWSTIAVDMGESVLQAGGAGMIATIDENSGDKLMDEIHVLPATDIGATDGVAVYSYINSTKSPKAYIQPVLTKFDMKPAPSMAIFSSVGPNPVTPEILKPDITAPGVDILAAYTQSSSPTKFPFDMRRVPFFLLSGTSMSCPHVTGIVGLLKSLHRDWSPSAIRSAIMTSSRTRDNMDGPMKNASFSKATPFNYGAGHVQPNHAMDPGLVYDLTTQDYLNFLCASGYNSTQMLLFYGKPYSCPLKKLRLIDFNYPSITVPSLSRPTTVTRRVKNVGAPGTYKVRFSAPPNVSMIVKPDSLIFNKTGEEKEFKVTLAPKHSLKNGYAFGRLDWFDGVHNVRSPIVVKGP</sequence>